<gene>
    <name evidence="1" type="ORF">NCTC11466_02946</name>
</gene>
<reference evidence="1 2" key="1">
    <citation type="submission" date="2018-12" db="EMBL/GenBank/DDBJ databases">
        <authorList>
            <consortium name="Pathogen Informatics"/>
        </authorList>
    </citation>
    <scope>NUCLEOTIDE SEQUENCE [LARGE SCALE GENOMIC DNA]</scope>
    <source>
        <strain evidence="1 2">NCTC11466</strain>
    </source>
</reference>
<dbReference type="KEGG" id="clap:NCTC11466_02946"/>
<name>A0A447V442_9ENTR</name>
<accession>A0A447V442</accession>
<dbReference type="AlphaFoldDB" id="A0A447V442"/>
<organism evidence="1 2">
    <name type="scientific">Cedecea lapagei</name>
    <dbReference type="NCBI Taxonomy" id="158823"/>
    <lineage>
        <taxon>Bacteria</taxon>
        <taxon>Pseudomonadati</taxon>
        <taxon>Pseudomonadota</taxon>
        <taxon>Gammaproteobacteria</taxon>
        <taxon>Enterobacterales</taxon>
        <taxon>Enterobacteriaceae</taxon>
        <taxon>Cedecea</taxon>
    </lineage>
</organism>
<dbReference type="Proteomes" id="UP000274122">
    <property type="component" value="Chromosome"/>
</dbReference>
<protein>
    <submittedName>
        <fullName evidence="1">Uncharacterized protein</fullName>
    </submittedName>
</protein>
<evidence type="ECO:0000313" key="1">
    <source>
        <dbReference type="EMBL" id="VEB98979.1"/>
    </source>
</evidence>
<evidence type="ECO:0000313" key="2">
    <source>
        <dbReference type="Proteomes" id="UP000274122"/>
    </source>
</evidence>
<proteinExistence type="predicted"/>
<keyword evidence="2" id="KW-1185">Reference proteome</keyword>
<dbReference type="EMBL" id="LR134201">
    <property type="protein sequence ID" value="VEB98979.1"/>
    <property type="molecule type" value="Genomic_DNA"/>
</dbReference>
<sequence>MAGDEAMSGRSGQPEGNEVIKINDELPDTGYALIRCEDYAVVARFSSFPDGGRALLYRRGDEVSFVPLQPNEIIGTPTLFTEMLEKAGYRITSCFDTLHS</sequence>